<evidence type="ECO:0000259" key="12">
    <source>
        <dbReference type="PROSITE" id="PS51292"/>
    </source>
</evidence>
<evidence type="ECO:0000313" key="13">
    <source>
        <dbReference type="EMBL" id="KAH7947324.1"/>
    </source>
</evidence>
<dbReference type="GO" id="GO:0004842">
    <property type="term" value="F:ubiquitin-protein transferase activity"/>
    <property type="evidence" value="ECO:0007669"/>
    <property type="project" value="TreeGrafter"/>
</dbReference>
<sequence length="429" mass="46564">MPRDRYKTLSSGTPTEALAIPKPLGTSTAERRIREVTARITRSRTFKRPSHGDKDGDEATILNEERDRHRSSSSSSTSSLETSCRTRLDPPAPDINPSPSWTPKGCLVFVDSSVEFENERRVERTAVQVPEDCPARPKVFAGTTSAGELEPDPLARCGSPPSATLSGCLDPVAGSSNRPASCRICGLEGNRRAPLVSLCKCPGAAGLLHASCLERCMDIHNADLHCDVCYSRFLPAAEFSSTSRLFRWVLLGEPHMQRALMGDLLLFALLTPVAALSCLLCVRGASKQLLRGNFAQAVSLGALAVVFTTAYVFWLFFAARVHYRAFAAWKTRHDPEHCTPTQSFTDDGVSSTGHRRTSSVRPLSPRELLDVATGSIDDVESTSTHQDGGGDIDVRQALLKTSPTDLSSELQQQSVDLARQHCSRSGSLV</sequence>
<gene>
    <name evidence="13" type="ORF">HPB52_010066</name>
</gene>
<dbReference type="VEuPathDB" id="VectorBase:RSAN_027310"/>
<dbReference type="SUPFAM" id="SSF57850">
    <property type="entry name" value="RING/U-box"/>
    <property type="match status" value="1"/>
</dbReference>
<evidence type="ECO:0000256" key="7">
    <source>
        <dbReference type="ARBA" id="ARBA00022833"/>
    </source>
</evidence>
<dbReference type="Pfam" id="PF12906">
    <property type="entry name" value="RINGv"/>
    <property type="match status" value="1"/>
</dbReference>
<evidence type="ECO:0000256" key="2">
    <source>
        <dbReference type="ARBA" id="ARBA00022679"/>
    </source>
</evidence>
<dbReference type="GO" id="GO:0016020">
    <property type="term" value="C:membrane"/>
    <property type="evidence" value="ECO:0007669"/>
    <property type="project" value="UniProtKB-SubCell"/>
</dbReference>
<keyword evidence="7" id="KW-0862">Zinc</keyword>
<comment type="caution">
    <text evidence="13">The sequence shown here is derived from an EMBL/GenBank/DDBJ whole genome shotgun (WGS) entry which is preliminary data.</text>
</comment>
<keyword evidence="4" id="KW-0479">Metal-binding</keyword>
<evidence type="ECO:0000256" key="1">
    <source>
        <dbReference type="ARBA" id="ARBA00004141"/>
    </source>
</evidence>
<evidence type="ECO:0000313" key="14">
    <source>
        <dbReference type="Proteomes" id="UP000821837"/>
    </source>
</evidence>
<dbReference type="AlphaFoldDB" id="A0A9D4SU86"/>
<protein>
    <recommendedName>
        <fullName evidence="12">RING-CH-type domain-containing protein</fullName>
    </recommendedName>
</protein>
<dbReference type="PROSITE" id="PS51292">
    <property type="entry name" value="ZF_RING_CH"/>
    <property type="match status" value="1"/>
</dbReference>
<feature type="compositionally biased region" description="Polar residues" evidence="10">
    <location>
        <begin position="339"/>
        <end position="352"/>
    </location>
</feature>
<reference evidence="13" key="2">
    <citation type="submission" date="2021-09" db="EMBL/GenBank/DDBJ databases">
        <authorList>
            <person name="Jia N."/>
            <person name="Wang J."/>
            <person name="Shi W."/>
            <person name="Du L."/>
            <person name="Sun Y."/>
            <person name="Zhan W."/>
            <person name="Jiang J."/>
            <person name="Wang Q."/>
            <person name="Zhang B."/>
            <person name="Ji P."/>
            <person name="Sakyi L.B."/>
            <person name="Cui X."/>
            <person name="Yuan T."/>
            <person name="Jiang B."/>
            <person name="Yang W."/>
            <person name="Lam T.T.-Y."/>
            <person name="Chang Q."/>
            <person name="Ding S."/>
            <person name="Wang X."/>
            <person name="Zhu J."/>
            <person name="Ruan X."/>
            <person name="Zhao L."/>
            <person name="Wei J."/>
            <person name="Que T."/>
            <person name="Du C."/>
            <person name="Cheng J."/>
            <person name="Dai P."/>
            <person name="Han X."/>
            <person name="Huang E."/>
            <person name="Gao Y."/>
            <person name="Liu J."/>
            <person name="Shao H."/>
            <person name="Ye R."/>
            <person name="Li L."/>
            <person name="Wei W."/>
            <person name="Wang X."/>
            <person name="Wang C."/>
            <person name="Huo Q."/>
            <person name="Li W."/>
            <person name="Guo W."/>
            <person name="Chen H."/>
            <person name="Chen S."/>
            <person name="Zhou L."/>
            <person name="Zhou L."/>
            <person name="Ni X."/>
            <person name="Tian J."/>
            <person name="Zhou Y."/>
            <person name="Sheng Y."/>
            <person name="Liu T."/>
            <person name="Pan Y."/>
            <person name="Xia L."/>
            <person name="Li J."/>
            <person name="Zhao F."/>
            <person name="Cao W."/>
        </authorList>
    </citation>
    <scope>NUCLEOTIDE SEQUENCE</scope>
    <source>
        <strain evidence="13">Rsan-2018</strain>
        <tissue evidence="13">Larvae</tissue>
    </source>
</reference>
<feature type="transmembrane region" description="Helical" evidence="11">
    <location>
        <begin position="264"/>
        <end position="285"/>
    </location>
</feature>
<evidence type="ECO:0000256" key="5">
    <source>
        <dbReference type="ARBA" id="ARBA00022771"/>
    </source>
</evidence>
<dbReference type="GO" id="GO:0008270">
    <property type="term" value="F:zinc ion binding"/>
    <property type="evidence" value="ECO:0007669"/>
    <property type="project" value="UniProtKB-KW"/>
</dbReference>
<organism evidence="13 14">
    <name type="scientific">Rhipicephalus sanguineus</name>
    <name type="common">Brown dog tick</name>
    <name type="synonym">Ixodes sanguineus</name>
    <dbReference type="NCBI Taxonomy" id="34632"/>
    <lineage>
        <taxon>Eukaryota</taxon>
        <taxon>Metazoa</taxon>
        <taxon>Ecdysozoa</taxon>
        <taxon>Arthropoda</taxon>
        <taxon>Chelicerata</taxon>
        <taxon>Arachnida</taxon>
        <taxon>Acari</taxon>
        <taxon>Parasitiformes</taxon>
        <taxon>Ixodida</taxon>
        <taxon>Ixodoidea</taxon>
        <taxon>Ixodidae</taxon>
        <taxon>Rhipicephalinae</taxon>
        <taxon>Rhipicephalus</taxon>
        <taxon>Rhipicephalus</taxon>
    </lineage>
</organism>
<evidence type="ECO:0000256" key="9">
    <source>
        <dbReference type="ARBA" id="ARBA00023136"/>
    </source>
</evidence>
<comment type="subcellular location">
    <subcellularLocation>
        <location evidence="1">Membrane</location>
        <topology evidence="1">Multi-pass membrane protein</topology>
    </subcellularLocation>
</comment>
<dbReference type="PANTHER" id="PTHR46065:SF3">
    <property type="entry name" value="FI20425P1"/>
    <property type="match status" value="1"/>
</dbReference>
<keyword evidence="3 11" id="KW-0812">Transmembrane</keyword>
<name>A0A9D4SU86_RHISA</name>
<dbReference type="OMA" id="MPRDRYK"/>
<evidence type="ECO:0000256" key="11">
    <source>
        <dbReference type="SAM" id="Phobius"/>
    </source>
</evidence>
<feature type="transmembrane region" description="Helical" evidence="11">
    <location>
        <begin position="297"/>
        <end position="317"/>
    </location>
</feature>
<keyword evidence="6" id="KW-0833">Ubl conjugation pathway</keyword>
<keyword evidence="14" id="KW-1185">Reference proteome</keyword>
<keyword evidence="8 11" id="KW-1133">Transmembrane helix</keyword>
<feature type="region of interest" description="Disordered" evidence="10">
    <location>
        <begin position="337"/>
        <end position="362"/>
    </location>
</feature>
<dbReference type="PANTHER" id="PTHR46065">
    <property type="entry name" value="E3 UBIQUITIN-PROTEIN LIGASE MARCH 2/3 FAMILY MEMBER"/>
    <property type="match status" value="1"/>
</dbReference>
<proteinExistence type="predicted"/>
<feature type="region of interest" description="Disordered" evidence="10">
    <location>
        <begin position="1"/>
        <end position="100"/>
    </location>
</feature>
<evidence type="ECO:0000256" key="8">
    <source>
        <dbReference type="ARBA" id="ARBA00022989"/>
    </source>
</evidence>
<dbReference type="InterPro" id="IPR013083">
    <property type="entry name" value="Znf_RING/FYVE/PHD"/>
</dbReference>
<dbReference type="SMART" id="SM00744">
    <property type="entry name" value="RINGv"/>
    <property type="match status" value="1"/>
</dbReference>
<evidence type="ECO:0000256" key="3">
    <source>
        <dbReference type="ARBA" id="ARBA00022692"/>
    </source>
</evidence>
<keyword evidence="5" id="KW-0863">Zinc-finger</keyword>
<accession>A0A9D4SU86</accession>
<reference evidence="13" key="1">
    <citation type="journal article" date="2020" name="Cell">
        <title>Large-Scale Comparative Analyses of Tick Genomes Elucidate Their Genetic Diversity and Vector Capacities.</title>
        <authorList>
            <consortium name="Tick Genome and Microbiome Consortium (TIGMIC)"/>
            <person name="Jia N."/>
            <person name="Wang J."/>
            <person name="Shi W."/>
            <person name="Du L."/>
            <person name="Sun Y."/>
            <person name="Zhan W."/>
            <person name="Jiang J.F."/>
            <person name="Wang Q."/>
            <person name="Zhang B."/>
            <person name="Ji P."/>
            <person name="Bell-Sakyi L."/>
            <person name="Cui X.M."/>
            <person name="Yuan T.T."/>
            <person name="Jiang B.G."/>
            <person name="Yang W.F."/>
            <person name="Lam T.T."/>
            <person name="Chang Q.C."/>
            <person name="Ding S.J."/>
            <person name="Wang X.J."/>
            <person name="Zhu J.G."/>
            <person name="Ruan X.D."/>
            <person name="Zhao L."/>
            <person name="Wei J.T."/>
            <person name="Ye R.Z."/>
            <person name="Que T.C."/>
            <person name="Du C.H."/>
            <person name="Zhou Y.H."/>
            <person name="Cheng J.X."/>
            <person name="Dai P.F."/>
            <person name="Guo W.B."/>
            <person name="Han X.H."/>
            <person name="Huang E.J."/>
            <person name="Li L.F."/>
            <person name="Wei W."/>
            <person name="Gao Y.C."/>
            <person name="Liu J.Z."/>
            <person name="Shao H.Z."/>
            <person name="Wang X."/>
            <person name="Wang C.C."/>
            <person name="Yang T.C."/>
            <person name="Huo Q.B."/>
            <person name="Li W."/>
            <person name="Chen H.Y."/>
            <person name="Chen S.E."/>
            <person name="Zhou L.G."/>
            <person name="Ni X.B."/>
            <person name="Tian J.H."/>
            <person name="Sheng Y."/>
            <person name="Liu T."/>
            <person name="Pan Y.S."/>
            <person name="Xia L.Y."/>
            <person name="Li J."/>
            <person name="Zhao F."/>
            <person name="Cao W.C."/>
        </authorList>
    </citation>
    <scope>NUCLEOTIDE SEQUENCE</scope>
    <source>
        <strain evidence="13">Rsan-2018</strain>
    </source>
</reference>
<evidence type="ECO:0000256" key="10">
    <source>
        <dbReference type="SAM" id="MobiDB-lite"/>
    </source>
</evidence>
<keyword evidence="9 11" id="KW-0472">Membrane</keyword>
<dbReference type="Proteomes" id="UP000821837">
    <property type="component" value="Chromosome 6"/>
</dbReference>
<evidence type="ECO:0000256" key="4">
    <source>
        <dbReference type="ARBA" id="ARBA00022723"/>
    </source>
</evidence>
<keyword evidence="2" id="KW-0808">Transferase</keyword>
<feature type="domain" description="RING-CH-type" evidence="12">
    <location>
        <begin position="174"/>
        <end position="236"/>
    </location>
</feature>
<dbReference type="EMBL" id="JABSTV010001252">
    <property type="protein sequence ID" value="KAH7947324.1"/>
    <property type="molecule type" value="Genomic_DNA"/>
</dbReference>
<dbReference type="OrthoDB" id="264354at2759"/>
<dbReference type="Gene3D" id="3.30.40.10">
    <property type="entry name" value="Zinc/RING finger domain, C3HC4 (zinc finger)"/>
    <property type="match status" value="1"/>
</dbReference>
<dbReference type="GO" id="GO:0016567">
    <property type="term" value="P:protein ubiquitination"/>
    <property type="evidence" value="ECO:0007669"/>
    <property type="project" value="TreeGrafter"/>
</dbReference>
<evidence type="ECO:0000256" key="6">
    <source>
        <dbReference type="ARBA" id="ARBA00022786"/>
    </source>
</evidence>
<dbReference type="InterPro" id="IPR011016">
    <property type="entry name" value="Znf_RING-CH"/>
</dbReference>
<feature type="compositionally biased region" description="Low complexity" evidence="10">
    <location>
        <begin position="72"/>
        <end position="85"/>
    </location>
</feature>